<sequence>MNIIIWSILHENFNVYEIYIFYFCIHCLNHELSTIEIYF</sequence>
<accession>A0A2H4UU53</accession>
<name>A0A2H4UU53_9VIRU</name>
<dbReference type="EMBL" id="MF782455">
    <property type="protein sequence ID" value="ATZ80345.1"/>
    <property type="molecule type" value="Genomic_DNA"/>
</dbReference>
<keyword evidence="2" id="KW-1185">Reference proteome</keyword>
<protein>
    <submittedName>
        <fullName evidence="1">Uncharacterized protein</fullName>
    </submittedName>
</protein>
<dbReference type="Proteomes" id="UP000240325">
    <property type="component" value="Segment"/>
</dbReference>
<organism evidence="1">
    <name type="scientific">Bodo saltans virus</name>
    <dbReference type="NCBI Taxonomy" id="2024608"/>
    <lineage>
        <taxon>Viruses</taxon>
        <taxon>Varidnaviria</taxon>
        <taxon>Bamfordvirae</taxon>
        <taxon>Nucleocytoviricota</taxon>
        <taxon>Megaviricetes</taxon>
        <taxon>Imitervirales</taxon>
        <taxon>Mimiviridae</taxon>
        <taxon>Klosneuvirinae</taxon>
        <taxon>Theiavirus</taxon>
        <taxon>Theiavirus salishense</taxon>
    </lineage>
</organism>
<proteinExistence type="predicted"/>
<gene>
    <name evidence="1" type="ORF">BMW23_0287</name>
</gene>
<evidence type="ECO:0000313" key="2">
    <source>
        <dbReference type="Proteomes" id="UP000240325"/>
    </source>
</evidence>
<reference evidence="1" key="1">
    <citation type="journal article" date="2017" name="Elife">
        <title>The kinetoplastid-infecting Bodo saltans virus (BsV), a window into the most abundant giant viruses in the sea.</title>
        <authorList>
            <person name="Deeg C.M."/>
            <person name="Chow C.-E.T."/>
            <person name="Suttle C.A."/>
        </authorList>
    </citation>
    <scope>NUCLEOTIDE SEQUENCE</scope>
    <source>
        <strain evidence="1">NG1</strain>
    </source>
</reference>
<evidence type="ECO:0000313" key="1">
    <source>
        <dbReference type="EMBL" id="ATZ80345.1"/>
    </source>
</evidence>